<protein>
    <submittedName>
        <fullName evidence="3">Nickel-cobalt-cadmium resistance protein NccB</fullName>
    </submittedName>
</protein>
<dbReference type="Gene3D" id="1.10.287.470">
    <property type="entry name" value="Helix hairpin bin"/>
    <property type="match status" value="1"/>
</dbReference>
<evidence type="ECO:0000256" key="2">
    <source>
        <dbReference type="ARBA" id="ARBA00022448"/>
    </source>
</evidence>
<dbReference type="eggNOG" id="COG0845">
    <property type="taxonomic scope" value="Bacteria"/>
</dbReference>
<evidence type="ECO:0000313" key="4">
    <source>
        <dbReference type="Proteomes" id="UP000009026"/>
    </source>
</evidence>
<dbReference type="GO" id="GO:0030313">
    <property type="term" value="C:cell envelope"/>
    <property type="evidence" value="ECO:0007669"/>
    <property type="project" value="TreeGrafter"/>
</dbReference>
<dbReference type="InterPro" id="IPR006143">
    <property type="entry name" value="RND_pump_MFP"/>
</dbReference>
<accession>A0A0H4X247</accession>
<sequence>MSNLPRRIFFSSVFTLALACQAEKPPAPPPAAKVSGHVAESSLATVTLHPDAEKRLDLQVRPVARRSAARRHILGGEVVVPSGNALLVTAPVAGVVAAAGNEGALRPGAAVKRGDLLLRLVPLAMVDRDLRAQAQRAVDAARAREVAASARLARTERLLKDGAGTERSVEESRADHAVAQAELQAAQSRLDMVGRSPLEADVSMLVRAPRDGVLRQVAVAPGQSIAAGAPLFEVVGISANWVRVPLFVDEALRLKADAQVRVHALLTGRDEGVDALPVSGPPTADPLAATVDVFYELPANARFAPGQRVGVSLTLGDPAEVLSVPASSVVYDALGGAWLYVRKQEHVYVRSRVDVLRQEGTELLLARGPAVGTQVVVAGAAELFGTEFGAGH</sequence>
<dbReference type="PANTHER" id="PTHR30097:SF4">
    <property type="entry name" value="SLR6042 PROTEIN"/>
    <property type="match status" value="1"/>
</dbReference>
<dbReference type="Gene3D" id="2.40.50.100">
    <property type="match status" value="1"/>
</dbReference>
<dbReference type="NCBIfam" id="TIGR01730">
    <property type="entry name" value="RND_mfp"/>
    <property type="match status" value="1"/>
</dbReference>
<gene>
    <name evidence="3" type="ORF">A176_006126</name>
</gene>
<dbReference type="GO" id="GO:0016020">
    <property type="term" value="C:membrane"/>
    <property type="evidence" value="ECO:0007669"/>
    <property type="project" value="InterPro"/>
</dbReference>
<keyword evidence="2" id="KW-0813">Transport</keyword>
<dbReference type="GO" id="GO:0015679">
    <property type="term" value="P:plasma membrane copper ion transport"/>
    <property type="evidence" value="ECO:0007669"/>
    <property type="project" value="TreeGrafter"/>
</dbReference>
<dbReference type="RefSeq" id="WP_002635608.1">
    <property type="nucleotide sequence ID" value="NZ_CP012109.1"/>
</dbReference>
<dbReference type="EMBL" id="CP012109">
    <property type="protein sequence ID" value="AKQ69214.1"/>
    <property type="molecule type" value="Genomic_DNA"/>
</dbReference>
<proteinExistence type="inferred from homology"/>
<reference evidence="3 4" key="1">
    <citation type="journal article" date="2016" name="PLoS ONE">
        <title>Complete Genome Sequence and Comparative Genomics of a Novel Myxobacterium Myxococcus hansupus.</title>
        <authorList>
            <person name="Sharma G."/>
            <person name="Narwani T."/>
            <person name="Subramanian S."/>
        </authorList>
    </citation>
    <scope>NUCLEOTIDE SEQUENCE [LARGE SCALE GENOMIC DNA]</scope>
    <source>
        <strain evidence="4">mixupus</strain>
    </source>
</reference>
<name>A0A0H4X247_9BACT</name>
<dbReference type="PANTHER" id="PTHR30097">
    <property type="entry name" value="CATION EFFLUX SYSTEM PROTEIN CUSB"/>
    <property type="match status" value="1"/>
</dbReference>
<keyword evidence="4" id="KW-1185">Reference proteome</keyword>
<dbReference type="GO" id="GO:0022857">
    <property type="term" value="F:transmembrane transporter activity"/>
    <property type="evidence" value="ECO:0007669"/>
    <property type="project" value="InterPro"/>
</dbReference>
<evidence type="ECO:0000256" key="1">
    <source>
        <dbReference type="ARBA" id="ARBA00009477"/>
    </source>
</evidence>
<dbReference type="AlphaFoldDB" id="A0A0H4X247"/>
<dbReference type="OrthoDB" id="5503043at2"/>
<comment type="similarity">
    <text evidence="1">Belongs to the membrane fusion protein (MFP) (TC 8.A.1) family.</text>
</comment>
<dbReference type="STRING" id="1297742.A176_006126"/>
<dbReference type="Gene3D" id="2.40.30.170">
    <property type="match status" value="1"/>
</dbReference>
<dbReference type="PROSITE" id="PS51257">
    <property type="entry name" value="PROKAR_LIPOPROTEIN"/>
    <property type="match status" value="1"/>
</dbReference>
<dbReference type="GO" id="GO:0060003">
    <property type="term" value="P:copper ion export"/>
    <property type="evidence" value="ECO:0007669"/>
    <property type="project" value="TreeGrafter"/>
</dbReference>
<dbReference type="InterPro" id="IPR051909">
    <property type="entry name" value="MFP_Cation_Efflux"/>
</dbReference>
<dbReference type="PATRIC" id="fig|1297742.4.peg.6217"/>
<organism evidence="3 4">
    <name type="scientific">Pseudomyxococcus hansupus</name>
    <dbReference type="NCBI Taxonomy" id="1297742"/>
    <lineage>
        <taxon>Bacteria</taxon>
        <taxon>Pseudomonadati</taxon>
        <taxon>Myxococcota</taxon>
        <taxon>Myxococcia</taxon>
        <taxon>Myxococcales</taxon>
        <taxon>Cystobacterineae</taxon>
        <taxon>Myxococcaceae</taxon>
        <taxon>Pseudomyxococcus</taxon>
    </lineage>
</organism>
<dbReference type="Proteomes" id="UP000009026">
    <property type="component" value="Chromosome"/>
</dbReference>
<dbReference type="SUPFAM" id="SSF111369">
    <property type="entry name" value="HlyD-like secretion proteins"/>
    <property type="match status" value="1"/>
</dbReference>
<evidence type="ECO:0000313" key="3">
    <source>
        <dbReference type="EMBL" id="AKQ69214.1"/>
    </source>
</evidence>
<dbReference type="Gene3D" id="2.40.420.20">
    <property type="match status" value="1"/>
</dbReference>
<dbReference type="KEGG" id="mym:A176_006126"/>